<evidence type="ECO:0000313" key="2">
    <source>
        <dbReference type="EMBL" id="KAF4120618.1"/>
    </source>
</evidence>
<organism evidence="2 3">
    <name type="scientific">Geosmithia morbida</name>
    <dbReference type="NCBI Taxonomy" id="1094350"/>
    <lineage>
        <taxon>Eukaryota</taxon>
        <taxon>Fungi</taxon>
        <taxon>Dikarya</taxon>
        <taxon>Ascomycota</taxon>
        <taxon>Pezizomycotina</taxon>
        <taxon>Sordariomycetes</taxon>
        <taxon>Hypocreomycetidae</taxon>
        <taxon>Hypocreales</taxon>
        <taxon>Bionectriaceae</taxon>
        <taxon>Geosmithia</taxon>
    </lineage>
</organism>
<dbReference type="RefSeq" id="XP_035319270.1">
    <property type="nucleotide sequence ID" value="XM_035464600.1"/>
</dbReference>
<protein>
    <submittedName>
        <fullName evidence="2">Uncharacterized protein</fullName>
    </submittedName>
</protein>
<evidence type="ECO:0000256" key="1">
    <source>
        <dbReference type="SAM" id="MobiDB-lite"/>
    </source>
</evidence>
<comment type="caution">
    <text evidence="2">The sequence shown here is derived from an EMBL/GenBank/DDBJ whole genome shotgun (WGS) entry which is preliminary data.</text>
</comment>
<feature type="region of interest" description="Disordered" evidence="1">
    <location>
        <begin position="94"/>
        <end position="119"/>
    </location>
</feature>
<dbReference type="Proteomes" id="UP000749293">
    <property type="component" value="Unassembled WGS sequence"/>
</dbReference>
<sequence>MEEDPAAASGHQLDAAATNTTTASLYPADDAHNGHDKQRQQQHAEYDDDDDDEDEQQQQQSQINNYTAISCATNGTVVVVGWCRWTGIQQAEASGRRNWRRGRFTTTTGSGSSDRPTPSRAVFKRYYHNSACLDHNRQLSRPSLRRSLIISTPKTN</sequence>
<feature type="compositionally biased region" description="Basic and acidic residues" evidence="1">
    <location>
        <begin position="29"/>
        <end position="45"/>
    </location>
</feature>
<feature type="compositionally biased region" description="Low complexity" evidence="1">
    <location>
        <begin position="104"/>
        <end position="119"/>
    </location>
</feature>
<keyword evidence="3" id="KW-1185">Reference proteome</keyword>
<proteinExistence type="predicted"/>
<dbReference type="AlphaFoldDB" id="A0A9P5CYM9"/>
<reference evidence="2" key="1">
    <citation type="submission" date="2020-03" db="EMBL/GenBank/DDBJ databases">
        <title>Site-based positive gene gene selection in Geosmithia morbida across the United States reveals a broad range of putative effectors and factors for local host and environmental adapation.</title>
        <authorList>
            <person name="Onufrak A."/>
            <person name="Murdoch R.W."/>
            <person name="Gazis R."/>
            <person name="Huff M."/>
            <person name="Staton M."/>
            <person name="Klingeman W."/>
            <person name="Hadziabdic D."/>
        </authorList>
    </citation>
    <scope>NUCLEOTIDE SEQUENCE</scope>
    <source>
        <strain evidence="2">1262</strain>
    </source>
</reference>
<gene>
    <name evidence="2" type="ORF">GMORB2_2621</name>
</gene>
<dbReference type="GeneID" id="55968851"/>
<accession>A0A9P5CYM9</accession>
<dbReference type="EMBL" id="JAANYQ010000015">
    <property type="protein sequence ID" value="KAF4120618.1"/>
    <property type="molecule type" value="Genomic_DNA"/>
</dbReference>
<name>A0A9P5CYM9_9HYPO</name>
<evidence type="ECO:0000313" key="3">
    <source>
        <dbReference type="Proteomes" id="UP000749293"/>
    </source>
</evidence>
<feature type="region of interest" description="Disordered" evidence="1">
    <location>
        <begin position="1"/>
        <end position="66"/>
    </location>
</feature>
<feature type="compositionally biased region" description="Acidic residues" evidence="1">
    <location>
        <begin position="46"/>
        <end position="56"/>
    </location>
</feature>